<evidence type="ECO:0000259" key="3">
    <source>
        <dbReference type="PROSITE" id="PS50994"/>
    </source>
</evidence>
<dbReference type="PANTHER" id="PTHR42648">
    <property type="entry name" value="TRANSPOSASE, PUTATIVE-RELATED"/>
    <property type="match status" value="1"/>
</dbReference>
<keyword evidence="1" id="KW-0645">Protease</keyword>
<dbReference type="InterPro" id="IPR025724">
    <property type="entry name" value="GAG-pre-integrase_dom"/>
</dbReference>
<organism evidence="4 5">
    <name type="scientific">Gossypium anomalum</name>
    <dbReference type="NCBI Taxonomy" id="47600"/>
    <lineage>
        <taxon>Eukaryota</taxon>
        <taxon>Viridiplantae</taxon>
        <taxon>Streptophyta</taxon>
        <taxon>Embryophyta</taxon>
        <taxon>Tracheophyta</taxon>
        <taxon>Spermatophyta</taxon>
        <taxon>Magnoliopsida</taxon>
        <taxon>eudicotyledons</taxon>
        <taxon>Gunneridae</taxon>
        <taxon>Pentapetalae</taxon>
        <taxon>rosids</taxon>
        <taxon>malvids</taxon>
        <taxon>Malvales</taxon>
        <taxon>Malvaceae</taxon>
        <taxon>Malvoideae</taxon>
        <taxon>Gossypium</taxon>
    </lineage>
</organism>
<feature type="region of interest" description="Disordered" evidence="2">
    <location>
        <begin position="1"/>
        <end position="31"/>
    </location>
</feature>
<dbReference type="PROSITE" id="PS50994">
    <property type="entry name" value="INTEGRASE"/>
    <property type="match status" value="1"/>
</dbReference>
<protein>
    <recommendedName>
        <fullName evidence="3">Integrase catalytic domain-containing protein</fullName>
    </recommendedName>
</protein>
<dbReference type="GO" id="GO:0003676">
    <property type="term" value="F:nucleic acid binding"/>
    <property type="evidence" value="ECO:0007669"/>
    <property type="project" value="InterPro"/>
</dbReference>
<dbReference type="InterPro" id="IPR001584">
    <property type="entry name" value="Integrase_cat-core"/>
</dbReference>
<evidence type="ECO:0000313" key="4">
    <source>
        <dbReference type="EMBL" id="KAG8475577.1"/>
    </source>
</evidence>
<reference evidence="4 5" key="1">
    <citation type="journal article" date="2021" name="bioRxiv">
        <title>The Gossypium anomalum genome as a resource for cotton improvement and evolutionary analysis of hybrid incompatibility.</title>
        <authorList>
            <person name="Grover C.E."/>
            <person name="Yuan D."/>
            <person name="Arick M.A."/>
            <person name="Miller E.R."/>
            <person name="Hu G."/>
            <person name="Peterson D.G."/>
            <person name="Wendel J.F."/>
            <person name="Udall J.A."/>
        </authorList>
    </citation>
    <scope>NUCLEOTIDE SEQUENCE [LARGE SCALE GENOMIC DNA]</scope>
    <source>
        <strain evidence="4">JFW-Udall</strain>
        <tissue evidence="4">Leaf</tissue>
    </source>
</reference>
<keyword evidence="1" id="KW-0378">Hydrolase</keyword>
<dbReference type="Gene3D" id="3.30.420.10">
    <property type="entry name" value="Ribonuclease H-like superfamily/Ribonuclease H"/>
    <property type="match status" value="1"/>
</dbReference>
<keyword evidence="5" id="KW-1185">Reference proteome</keyword>
<dbReference type="GO" id="GO:0006508">
    <property type="term" value="P:proteolysis"/>
    <property type="evidence" value="ECO:0007669"/>
    <property type="project" value="UniProtKB-KW"/>
</dbReference>
<feature type="compositionally biased region" description="Polar residues" evidence="2">
    <location>
        <begin position="7"/>
        <end position="17"/>
    </location>
</feature>
<sequence length="441" mass="50403">MFFFHQMRQSPTPTDFVSSPRRRPNTSGPSACSIPFPGQTQFLGHFFTSHFVPRPRSSYSNRGRGRSASRLQCQLYRRMGHLVDQCFYRFDQSFLGIQTYSPPQPPVVNPFVNTYTYNNPSQCYELAYYIIKLNTAISSPTPPTNTYSLQVTNTTIATVSSPRIQNWVPDSSVSHHVTNNLTNLSTHSPYTGSGKVTVGDGFSLPINHIDTSTISSSFRPLLLNELLHVSTVSNNLLSVSKFAKDNFFYFKFHPGYCLVNDEHTNKFLLYGVEQDGLYRFLAAPARPQLMQTTVMDVARSTLPFLPVEFWLWHRRLGHPLVEVLNKVMKKCNKSQFVRQQIPLYEACYIGKSHHLPFVNSTTTYTKTFELVELDLWGPGHEPLSGYRYYLSCIDAFSRNCWLYLLNSKDEAIIAFDLFKKLVFNQFSTAITAIQTDWGGEF</sequence>
<evidence type="ECO:0000256" key="1">
    <source>
        <dbReference type="ARBA" id="ARBA00022670"/>
    </source>
</evidence>
<gene>
    <name evidence="4" type="ORF">CXB51_032487</name>
</gene>
<evidence type="ECO:0000256" key="2">
    <source>
        <dbReference type="SAM" id="MobiDB-lite"/>
    </source>
</evidence>
<dbReference type="GO" id="GO:0008233">
    <property type="term" value="F:peptidase activity"/>
    <property type="evidence" value="ECO:0007669"/>
    <property type="project" value="UniProtKB-KW"/>
</dbReference>
<accession>A0A8J5Y5Q7</accession>
<dbReference type="InterPro" id="IPR054722">
    <property type="entry name" value="PolX-like_BBD"/>
</dbReference>
<dbReference type="InterPro" id="IPR012337">
    <property type="entry name" value="RNaseH-like_sf"/>
</dbReference>
<dbReference type="SUPFAM" id="SSF53098">
    <property type="entry name" value="Ribonuclease H-like"/>
    <property type="match status" value="1"/>
</dbReference>
<proteinExistence type="predicted"/>
<dbReference type="Proteomes" id="UP000701853">
    <property type="component" value="Chromosome 12"/>
</dbReference>
<dbReference type="GO" id="GO:0015074">
    <property type="term" value="P:DNA integration"/>
    <property type="evidence" value="ECO:0007669"/>
    <property type="project" value="InterPro"/>
</dbReference>
<dbReference type="Pfam" id="PF13976">
    <property type="entry name" value="gag_pre-integrs"/>
    <property type="match status" value="1"/>
</dbReference>
<feature type="domain" description="Integrase catalytic" evidence="3">
    <location>
        <begin position="352"/>
        <end position="441"/>
    </location>
</feature>
<dbReference type="OrthoDB" id="998461at2759"/>
<comment type="caution">
    <text evidence="4">The sequence shown here is derived from an EMBL/GenBank/DDBJ whole genome shotgun (WGS) entry which is preliminary data.</text>
</comment>
<evidence type="ECO:0000313" key="5">
    <source>
        <dbReference type="Proteomes" id="UP000701853"/>
    </source>
</evidence>
<dbReference type="AlphaFoldDB" id="A0A8J5Y5Q7"/>
<dbReference type="EMBL" id="JAHUZN010000012">
    <property type="protein sequence ID" value="KAG8475577.1"/>
    <property type="molecule type" value="Genomic_DNA"/>
</dbReference>
<dbReference type="PANTHER" id="PTHR42648:SF26">
    <property type="entry name" value="INTEGRASE CATALYTIC DOMAIN-CONTAINING PROTEIN"/>
    <property type="match status" value="1"/>
</dbReference>
<name>A0A8J5Y5Q7_9ROSI</name>
<dbReference type="Pfam" id="PF22936">
    <property type="entry name" value="Pol_BBD"/>
    <property type="match status" value="1"/>
</dbReference>
<dbReference type="InterPro" id="IPR039537">
    <property type="entry name" value="Retrotran_Ty1/copia-like"/>
</dbReference>
<dbReference type="InterPro" id="IPR036397">
    <property type="entry name" value="RNaseH_sf"/>
</dbReference>